<evidence type="ECO:0000256" key="5">
    <source>
        <dbReference type="ARBA" id="ARBA00022737"/>
    </source>
</evidence>
<dbReference type="GO" id="GO:0005774">
    <property type="term" value="C:vacuolar membrane"/>
    <property type="evidence" value="ECO:0007669"/>
    <property type="project" value="UniProtKB-SubCell"/>
</dbReference>
<feature type="transmembrane region" description="Helical" evidence="12">
    <location>
        <begin position="20"/>
        <end position="43"/>
    </location>
</feature>
<feature type="transmembrane region" description="Helical" evidence="12">
    <location>
        <begin position="1387"/>
        <end position="1407"/>
    </location>
</feature>
<evidence type="ECO:0000256" key="1">
    <source>
        <dbReference type="ARBA" id="ARBA00004128"/>
    </source>
</evidence>
<dbReference type="SMART" id="SM00382">
    <property type="entry name" value="AAA"/>
    <property type="match status" value="1"/>
</dbReference>
<dbReference type="FunFam" id="3.40.50.300:FF:000074">
    <property type="entry name" value="Multidrug resistance-associated protein 5 isoform 1"/>
    <property type="match status" value="1"/>
</dbReference>
<dbReference type="Pfam" id="PF00664">
    <property type="entry name" value="ABC_membrane"/>
    <property type="match status" value="2"/>
</dbReference>
<keyword evidence="6" id="KW-0547">Nucleotide-binding</keyword>
<evidence type="ECO:0000313" key="16">
    <source>
        <dbReference type="Proteomes" id="UP000318571"/>
    </source>
</evidence>
<comment type="catalytic activity">
    <reaction evidence="11">
        <text>leukotriene C4(in) + ATP + H2O = leukotriene C4(out) + ADP + phosphate + H(+)</text>
        <dbReference type="Rhea" id="RHEA:38963"/>
        <dbReference type="ChEBI" id="CHEBI:15377"/>
        <dbReference type="ChEBI" id="CHEBI:15378"/>
        <dbReference type="ChEBI" id="CHEBI:30616"/>
        <dbReference type="ChEBI" id="CHEBI:43474"/>
        <dbReference type="ChEBI" id="CHEBI:57973"/>
        <dbReference type="ChEBI" id="CHEBI:456216"/>
    </reaction>
    <physiologicalReaction direction="left-to-right" evidence="11">
        <dbReference type="Rhea" id="RHEA:38964"/>
    </physiologicalReaction>
</comment>
<organism evidence="15 16">
    <name type="scientific">Tigriopus californicus</name>
    <name type="common">Marine copepod</name>
    <dbReference type="NCBI Taxonomy" id="6832"/>
    <lineage>
        <taxon>Eukaryota</taxon>
        <taxon>Metazoa</taxon>
        <taxon>Ecdysozoa</taxon>
        <taxon>Arthropoda</taxon>
        <taxon>Crustacea</taxon>
        <taxon>Multicrustacea</taxon>
        <taxon>Hexanauplia</taxon>
        <taxon>Copepoda</taxon>
        <taxon>Harpacticoida</taxon>
        <taxon>Harpacticidae</taxon>
        <taxon>Tigriopus</taxon>
    </lineage>
</organism>
<evidence type="ECO:0000313" key="15">
    <source>
        <dbReference type="EMBL" id="TRY75677.1"/>
    </source>
</evidence>
<evidence type="ECO:0000256" key="9">
    <source>
        <dbReference type="ARBA" id="ARBA00023136"/>
    </source>
</evidence>
<feature type="transmembrane region" description="Helical" evidence="12">
    <location>
        <begin position="643"/>
        <end position="663"/>
    </location>
</feature>
<dbReference type="Pfam" id="PF00005">
    <property type="entry name" value="ABC_tran"/>
    <property type="match status" value="1"/>
</dbReference>
<dbReference type="Gene3D" id="1.20.1560.10">
    <property type="entry name" value="ABC transporter type 1, transmembrane domain"/>
    <property type="match status" value="3"/>
</dbReference>
<feature type="transmembrane region" description="Helical" evidence="12">
    <location>
        <begin position="877"/>
        <end position="899"/>
    </location>
</feature>
<feature type="domain" description="ABC transporter" evidence="13">
    <location>
        <begin position="342"/>
        <end position="576"/>
    </location>
</feature>
<evidence type="ECO:0000256" key="11">
    <source>
        <dbReference type="ARBA" id="ARBA00047523"/>
    </source>
</evidence>
<evidence type="ECO:0000256" key="6">
    <source>
        <dbReference type="ARBA" id="ARBA00022741"/>
    </source>
</evidence>
<comment type="similarity">
    <text evidence="2">Belongs to the ABC transporter superfamily. ABCC family. Conjugate transporter (TC 3.A.1.208) subfamily.</text>
</comment>
<dbReference type="CDD" id="cd18603">
    <property type="entry name" value="ABC_6TM_MRP1_2_3_6_D2_like"/>
    <property type="match status" value="2"/>
</dbReference>
<feature type="transmembrane region" description="Helical" evidence="12">
    <location>
        <begin position="706"/>
        <end position="729"/>
    </location>
</feature>
<feature type="transmembrane region" description="Helical" evidence="12">
    <location>
        <begin position="735"/>
        <end position="754"/>
    </location>
</feature>
<dbReference type="PROSITE" id="PS50929">
    <property type="entry name" value="ABC_TM1F"/>
    <property type="match status" value="3"/>
</dbReference>
<dbReference type="InterPro" id="IPR027417">
    <property type="entry name" value="P-loop_NTPase"/>
</dbReference>
<feature type="transmembrane region" description="Helical" evidence="12">
    <location>
        <begin position="1478"/>
        <end position="1495"/>
    </location>
</feature>
<accession>A0A553PDC0</accession>
<dbReference type="OMA" id="DHGPYIL"/>
<comment type="subcellular location">
    <subcellularLocation>
        <location evidence="1">Vacuole membrane</location>
        <topology evidence="1">Multi-pass membrane protein</topology>
    </subcellularLocation>
</comment>
<dbReference type="Gene3D" id="3.40.50.300">
    <property type="entry name" value="P-loop containing nucleotide triphosphate hydrolases"/>
    <property type="match status" value="3"/>
</dbReference>
<dbReference type="InterPro" id="IPR036640">
    <property type="entry name" value="ABC1_TM_sf"/>
</dbReference>
<dbReference type="STRING" id="6832.A0A553PDC0"/>
<evidence type="ECO:0000256" key="7">
    <source>
        <dbReference type="ARBA" id="ARBA00022840"/>
    </source>
</evidence>
<keyword evidence="3" id="KW-0813">Transport</keyword>
<dbReference type="Proteomes" id="UP000318571">
    <property type="component" value="Chromosome 2"/>
</dbReference>
<feature type="transmembrane region" description="Helical" evidence="12">
    <location>
        <begin position="248"/>
        <end position="269"/>
    </location>
</feature>
<keyword evidence="7" id="KW-0067">ATP-binding</keyword>
<feature type="domain" description="ABC transmembrane type-1" evidence="14">
    <location>
        <begin position="841"/>
        <end position="950"/>
    </location>
</feature>
<keyword evidence="16" id="KW-1185">Reference proteome</keyword>
<feature type="domain" description="ABC transmembrane type-1" evidence="14">
    <location>
        <begin position="23"/>
        <end position="305"/>
    </location>
</feature>
<dbReference type="InterPro" id="IPR017871">
    <property type="entry name" value="ABC_transporter-like_CS"/>
</dbReference>
<evidence type="ECO:0000256" key="4">
    <source>
        <dbReference type="ARBA" id="ARBA00022692"/>
    </source>
</evidence>
<dbReference type="CDD" id="cd03244">
    <property type="entry name" value="ABCC_MRP_domain2"/>
    <property type="match status" value="1"/>
</dbReference>
<keyword evidence="9 12" id="KW-0472">Membrane</keyword>
<feature type="transmembrane region" description="Helical" evidence="12">
    <location>
        <begin position="1286"/>
        <end position="1313"/>
    </location>
</feature>
<evidence type="ECO:0000259" key="14">
    <source>
        <dbReference type="PROSITE" id="PS50929"/>
    </source>
</evidence>
<dbReference type="InterPro" id="IPR050173">
    <property type="entry name" value="ABC_transporter_C-like"/>
</dbReference>
<reference evidence="15 16" key="1">
    <citation type="journal article" date="2018" name="Nat. Ecol. Evol.">
        <title>Genomic signatures of mitonuclear coevolution across populations of Tigriopus californicus.</title>
        <authorList>
            <person name="Barreto F.S."/>
            <person name="Watson E.T."/>
            <person name="Lima T.G."/>
            <person name="Willett C.S."/>
            <person name="Edmands S."/>
            <person name="Li W."/>
            <person name="Burton R.S."/>
        </authorList>
    </citation>
    <scope>NUCLEOTIDE SEQUENCE [LARGE SCALE GENOMIC DNA]</scope>
    <source>
        <strain evidence="15 16">San Diego</strain>
    </source>
</reference>
<evidence type="ECO:0000256" key="12">
    <source>
        <dbReference type="SAM" id="Phobius"/>
    </source>
</evidence>
<dbReference type="SUPFAM" id="SSF52540">
    <property type="entry name" value="P-loop containing nucleoside triphosphate hydrolases"/>
    <property type="match status" value="3"/>
</dbReference>
<dbReference type="SUPFAM" id="SSF90123">
    <property type="entry name" value="ABC transporter transmembrane region"/>
    <property type="match status" value="3"/>
</dbReference>
<feature type="transmembrane region" description="Helical" evidence="12">
    <location>
        <begin position="1501"/>
        <end position="1521"/>
    </location>
</feature>
<dbReference type="GO" id="GO:0005524">
    <property type="term" value="F:ATP binding"/>
    <property type="evidence" value="ECO:0007669"/>
    <property type="project" value="UniProtKB-KW"/>
</dbReference>
<dbReference type="FunFam" id="1.20.1560.10:FF:000001">
    <property type="entry name" value="ATP-binding cassette subfamily C member 1"/>
    <property type="match status" value="2"/>
</dbReference>
<dbReference type="GO" id="GO:0015431">
    <property type="term" value="F:ABC-type glutathione S-conjugate transporter activity"/>
    <property type="evidence" value="ECO:0007669"/>
    <property type="project" value="UniProtKB-EC"/>
</dbReference>
<dbReference type="InterPro" id="IPR011527">
    <property type="entry name" value="ABC1_TM_dom"/>
</dbReference>
<dbReference type="PROSITE" id="PS50893">
    <property type="entry name" value="ABC_TRANSPORTER_2"/>
    <property type="match status" value="2"/>
</dbReference>
<feature type="transmembrane region" description="Helical" evidence="12">
    <location>
        <begin position="1364"/>
        <end position="1381"/>
    </location>
</feature>
<dbReference type="InterPro" id="IPR003439">
    <property type="entry name" value="ABC_transporter-like_ATP-bd"/>
</dbReference>
<evidence type="ECO:0000256" key="8">
    <source>
        <dbReference type="ARBA" id="ARBA00022989"/>
    </source>
</evidence>
<proteinExistence type="inferred from homology"/>
<keyword evidence="4 12" id="KW-0812">Transmembrane</keyword>
<dbReference type="PROSITE" id="PS00211">
    <property type="entry name" value="ABC_TRANSPORTER_1"/>
    <property type="match status" value="1"/>
</dbReference>
<feature type="transmembrane region" description="Helical" evidence="12">
    <location>
        <begin position="603"/>
        <end position="622"/>
    </location>
</feature>
<comment type="caution">
    <text evidence="15">The sequence shown here is derived from an EMBL/GenBank/DDBJ whole genome shotgun (WGS) entry which is preliminary data.</text>
</comment>
<dbReference type="PANTHER" id="PTHR24223">
    <property type="entry name" value="ATP-BINDING CASSETTE SUB-FAMILY C"/>
    <property type="match status" value="1"/>
</dbReference>
<feature type="domain" description="ABC transporter" evidence="13">
    <location>
        <begin position="992"/>
        <end position="1207"/>
    </location>
</feature>
<gene>
    <name evidence="15" type="ORF">TCAL_11607</name>
</gene>
<feature type="transmembrane region" description="Helical" evidence="12">
    <location>
        <begin position="153"/>
        <end position="178"/>
    </location>
</feature>
<evidence type="ECO:0000256" key="10">
    <source>
        <dbReference type="ARBA" id="ARBA00024220"/>
    </source>
</evidence>
<evidence type="ECO:0000256" key="2">
    <source>
        <dbReference type="ARBA" id="ARBA00009726"/>
    </source>
</evidence>
<evidence type="ECO:0000259" key="13">
    <source>
        <dbReference type="PROSITE" id="PS50893"/>
    </source>
</evidence>
<dbReference type="EC" id="7.6.2.3" evidence="10"/>
<dbReference type="GO" id="GO:0016887">
    <property type="term" value="F:ATP hydrolysis activity"/>
    <property type="evidence" value="ECO:0007669"/>
    <property type="project" value="InterPro"/>
</dbReference>
<name>A0A553PDC0_TIGCA</name>
<protein>
    <recommendedName>
        <fullName evidence="10">ABC-type glutathione-S-conjugate transporter</fullName>
        <ecNumber evidence="10">7.6.2.3</ecNumber>
    </recommendedName>
</protein>
<dbReference type="EMBL" id="VCGU01000005">
    <property type="protein sequence ID" value="TRY75677.1"/>
    <property type="molecule type" value="Genomic_DNA"/>
</dbReference>
<dbReference type="PANTHER" id="PTHR24223:SF443">
    <property type="entry name" value="MULTIDRUG-RESISTANCE LIKE PROTEIN 1, ISOFORM I"/>
    <property type="match status" value="1"/>
</dbReference>
<feature type="domain" description="ABC transmembrane type-1" evidence="14">
    <location>
        <begin position="1266"/>
        <end position="1529"/>
    </location>
</feature>
<sequence length="1751" mass="197057">MIGKVNWKVYLSYMKDLGNIISIISFLLYLVGQGLESGSSYWLSFWADSNGADPVHANDNTPFYLGVYSGIGALQIVIMIFREIVLFIACADASNLIHARLLSKVVSSPMSFFDTNPIGRIVNRFSADIGTVDDGIPFQISLLFECFTSIATVLALICYSLPIFMTVILPLALMYYGIQRCYISTTRQLQRIESIVISPIFAHFGDSLNGVQSIRAYRQEERFILESEKRVDKGVQLHYMCVMMNRWLGVRIEFLANLVVFFVALFAVLSRGTISPGLTGLAITFSLNVTGMLNWLIRAVCDMETDAVALERILEYSENPQEADWALPEDDKHSDFPMEGQIEFSKYQTRYREGLDLVLKDVSMRIQPKEKIGICGRTGAGKSSLTLALFRIIEPVSGKILLDGIDVNTLGLHKLRGGLTIIPQDPVLFTGNVRFNLDPTEENTDNQIWQALEHANLKAHITSLTNGLDHEVSEGGDNFSVGQRQLLCLARALLRKTKILILDEATAAVDLETDDLIQATIRKEFADCTVLTIAHRLNTILDSDRVAVFSEGKLVELDSPQSLMDKHDSVFRGLAKNADQFWNSSVSWNTESPRLSLCFQDTFLTVIPCAIVFTLEPFWLWFKKSRRNSHHVFPTPRRFGKVFSTRVLLTLLLTASCITQVILNSNRRGAFGSEVFHYTLLIGTYIGVIAFECLDQWNNTANSPPIFLFWLSMGFCQLPVLQTQVSYLLAHPSNGIYWVVSLAHYPIIILQLLVHSISSNAQVGDWSLEANASFPSLLCFTWMNQFICKGICSPITDHFQIPKAPSMLDPSRLRRKFGPHPQHRDGTLSRQIIRSTWKRLVLTFILGVSAIILSFLPTLFLRLLILHCQNPEQSWKGFFFAIALFLGVTVESVVLNQFFKQTTVLAQQVSSGLAALIFQKTLKIPARVRNNLEIGQIANLISNDLIAVGNNAIIKRSAEQFPIGLGCLVKALVSFERISNFLEMPESPEDAIQIHPARDNSDDELALTIVGQDFCTNLRQGESIGIYPQPNATISFPQAACDNEEQLGIQVKVHKPMSFVPNQPWIQNDSLKSNILFGRPFKEDQYHAVLEVCHLKQDLELLPQGDETDLGPLGINLNEDQKQKVSLARALYSHQDVCILGMMPPNVNADEIFKFLRNTTVVLFSHDIRLMSLVDRVISLDEGHSPRLEVSSEFRQNQSGFERDSCITRPNTAKVKLVAVDNEPCTQGSVSFRVYLYYIKAYGPCLVPLVLGMFLVAHGLDLACKYWLSLWAKANEGDVSSNVTPLYYLCIYGAIGGIQGIFIVAKDICLFLGCTRASRTIHKDLISTTMAFPMSFFKSTLFGNILNRFSIDIGGVDDVIPTQLAVFLNCVSALIMIFIVIGSTLPIFMVLILPLAMFYYSIHIIYLTSYRQLQRLNVLTRSELLNFISEITAGAETIRMFEQEHRIQSVSEFKINKAIQSSYTMEMMRRWLALRMEFLGNMILFGTAILSVWYTDSITPSLVGLILSFSLEVTHILNWLMRAISDLDSQFVALERIRGYQNVPKETVWTNEDDGNGLIPKFQELTVDIAPSMKFAIKAGEKIVVVDPSGGAARDLVDQMFHLSDSTNGTILLNGEDIRTHEKGYLRLWVRFVSSEPIIFPGTVKSIMDPNNIHVEHEMRNVLSRFGISDLKLDEIIHSYDNPIPIQKIWLLFVARFVLEPPPVLLLEFPLLKDHESEIMAILNPILEEELREVCVILFTRKTFFCQTAPQ</sequence>
<evidence type="ECO:0000256" key="3">
    <source>
        <dbReference type="ARBA" id="ARBA00022448"/>
    </source>
</evidence>
<keyword evidence="8 12" id="KW-1133">Transmembrane helix</keyword>
<feature type="transmembrane region" description="Helical" evidence="12">
    <location>
        <begin position="840"/>
        <end position="865"/>
    </location>
</feature>
<dbReference type="InterPro" id="IPR003593">
    <property type="entry name" value="AAA+_ATPase"/>
</dbReference>
<feature type="transmembrane region" description="Helical" evidence="12">
    <location>
        <begin position="675"/>
        <end position="694"/>
    </location>
</feature>
<feature type="transmembrane region" description="Helical" evidence="12">
    <location>
        <begin position="1241"/>
        <end position="1260"/>
    </location>
</feature>
<keyword evidence="5" id="KW-0677">Repeat</keyword>
<feature type="transmembrane region" description="Helical" evidence="12">
    <location>
        <begin position="63"/>
        <end position="81"/>
    </location>
</feature>